<gene>
    <name evidence="5" type="ORF">ONB1V03_LOCUS13996</name>
</gene>
<proteinExistence type="inferred from homology"/>
<dbReference type="AlphaFoldDB" id="A0A7R9MCB8"/>
<dbReference type="InterPro" id="IPR029058">
    <property type="entry name" value="AB_hydrolase_fold"/>
</dbReference>
<evidence type="ECO:0000256" key="2">
    <source>
        <dbReference type="ARBA" id="ARBA00022729"/>
    </source>
</evidence>
<sequence>MKGIIRGLRIRSAQNSEGFAFLGIPYATPPYDRLRFKPPVPHPGWNRVLDATNFRPMCPQLDSRGNQLGSEDCLFLNVYTPGVRRNINPRVQFPVLVYIQAESFESGDSALYGGEYLMDKEVVVVTFNYRVGILGTTEDESASGNWGLFDQKLVLEWVRNNIAAFNGDPNLVTIFGQGAGAASVIYHMISPLSQGLFHRAIAQSGSALCEWALERSPLMFARDVAQSVGCPTQTTIDLVNCLRKTHFSLLLKAQ</sequence>
<evidence type="ECO:0000313" key="5">
    <source>
        <dbReference type="EMBL" id="CAD7657366.1"/>
    </source>
</evidence>
<evidence type="ECO:0000259" key="4">
    <source>
        <dbReference type="Pfam" id="PF00135"/>
    </source>
</evidence>
<dbReference type="EMBL" id="OC927695">
    <property type="protein sequence ID" value="CAD7657366.1"/>
    <property type="molecule type" value="Genomic_DNA"/>
</dbReference>
<keyword evidence="3" id="KW-0325">Glycoprotein</keyword>
<reference evidence="5" key="1">
    <citation type="submission" date="2020-11" db="EMBL/GenBank/DDBJ databases">
        <authorList>
            <person name="Tran Van P."/>
        </authorList>
    </citation>
    <scope>NUCLEOTIDE SEQUENCE</scope>
</reference>
<dbReference type="Proteomes" id="UP000728032">
    <property type="component" value="Unassembled WGS sequence"/>
</dbReference>
<evidence type="ECO:0000313" key="6">
    <source>
        <dbReference type="Proteomes" id="UP000728032"/>
    </source>
</evidence>
<protein>
    <recommendedName>
        <fullName evidence="4">Carboxylesterase type B domain-containing protein</fullName>
    </recommendedName>
</protein>
<organism evidence="5">
    <name type="scientific">Oppiella nova</name>
    <dbReference type="NCBI Taxonomy" id="334625"/>
    <lineage>
        <taxon>Eukaryota</taxon>
        <taxon>Metazoa</taxon>
        <taxon>Ecdysozoa</taxon>
        <taxon>Arthropoda</taxon>
        <taxon>Chelicerata</taxon>
        <taxon>Arachnida</taxon>
        <taxon>Acari</taxon>
        <taxon>Acariformes</taxon>
        <taxon>Sarcoptiformes</taxon>
        <taxon>Oribatida</taxon>
        <taxon>Brachypylina</taxon>
        <taxon>Oppioidea</taxon>
        <taxon>Oppiidae</taxon>
        <taxon>Oppiella</taxon>
    </lineage>
</organism>
<dbReference type="EMBL" id="CAJPVJ010012870">
    <property type="protein sequence ID" value="CAG2174552.1"/>
    <property type="molecule type" value="Genomic_DNA"/>
</dbReference>
<name>A0A7R9MCB8_9ACAR</name>
<keyword evidence="6" id="KW-1185">Reference proteome</keyword>
<dbReference type="Gene3D" id="3.40.50.1820">
    <property type="entry name" value="alpha/beta hydrolase"/>
    <property type="match status" value="1"/>
</dbReference>
<comment type="similarity">
    <text evidence="1">Belongs to the type-B carboxylesterase/lipase family.</text>
</comment>
<dbReference type="OrthoDB" id="19653at2759"/>
<keyword evidence="2" id="KW-0732">Signal</keyword>
<evidence type="ECO:0000256" key="3">
    <source>
        <dbReference type="ARBA" id="ARBA00023180"/>
    </source>
</evidence>
<feature type="non-terminal residue" evidence="5">
    <location>
        <position position="1"/>
    </location>
</feature>
<accession>A0A7R9MCB8</accession>
<dbReference type="SUPFAM" id="SSF53474">
    <property type="entry name" value="alpha/beta-Hydrolases"/>
    <property type="match status" value="1"/>
</dbReference>
<evidence type="ECO:0000256" key="1">
    <source>
        <dbReference type="ARBA" id="ARBA00005964"/>
    </source>
</evidence>
<dbReference type="PANTHER" id="PTHR43903">
    <property type="entry name" value="NEUROLIGIN"/>
    <property type="match status" value="1"/>
</dbReference>
<feature type="domain" description="Carboxylesterase type B" evidence="4">
    <location>
        <begin position="3"/>
        <end position="254"/>
    </location>
</feature>
<dbReference type="Pfam" id="PF00135">
    <property type="entry name" value="COesterase"/>
    <property type="match status" value="1"/>
</dbReference>
<dbReference type="InterPro" id="IPR051093">
    <property type="entry name" value="Neuroligin/BSAL"/>
</dbReference>
<dbReference type="PROSITE" id="PS00941">
    <property type="entry name" value="CARBOXYLESTERASE_B_2"/>
    <property type="match status" value="1"/>
</dbReference>
<dbReference type="InterPro" id="IPR019819">
    <property type="entry name" value="Carboxylesterase_B_CS"/>
</dbReference>
<dbReference type="InterPro" id="IPR002018">
    <property type="entry name" value="CarbesteraseB"/>
</dbReference>